<keyword evidence="3" id="KW-1185">Reference proteome</keyword>
<proteinExistence type="predicted"/>
<name>A0ABN9TVX5_9DINO</name>
<organism evidence="2 3">
    <name type="scientific">Prorocentrum cordatum</name>
    <dbReference type="NCBI Taxonomy" id="2364126"/>
    <lineage>
        <taxon>Eukaryota</taxon>
        <taxon>Sar</taxon>
        <taxon>Alveolata</taxon>
        <taxon>Dinophyceae</taxon>
        <taxon>Prorocentrales</taxon>
        <taxon>Prorocentraceae</taxon>
        <taxon>Prorocentrum</taxon>
    </lineage>
</organism>
<evidence type="ECO:0000313" key="2">
    <source>
        <dbReference type="EMBL" id="CAK0850036.1"/>
    </source>
</evidence>
<sequence>MSGSAKGFNSKRMAIIFWKAPFRASRIRNTKVGYKDCSAGAAKAQLALSRSHVEHLLKPLEAAGFAVDVLLLAQSCGNSTAAAKMHEDLVNVYNSGSGKNKKRVVEVLFYAPMAEQFLSSKLGAETVLEHLRSGVAYESLLFWRFDEMSHLPLHNIETHHEIAGEPAIESLPFVDQPWDSYRDFARQYAAVYLEDNVVSIPGWAAPCMLYPLASRDSVGMWADSLTLNTDSKLIIPSPFVDMGVVIYRGPLGCTFWGGDSYQACELLRHSFGGDSCEINVLAQEECNDVCTAEHNGSVHDHGGSTSESCFRSFWNILDDAIRQDHGADHDLLTGSRDWSTQPPRQTTCAAR</sequence>
<dbReference type="Proteomes" id="UP001189429">
    <property type="component" value="Unassembled WGS sequence"/>
</dbReference>
<feature type="region of interest" description="Disordered" evidence="1">
    <location>
        <begin position="332"/>
        <end position="351"/>
    </location>
</feature>
<evidence type="ECO:0000313" key="3">
    <source>
        <dbReference type="Proteomes" id="UP001189429"/>
    </source>
</evidence>
<gene>
    <name evidence="2" type="ORF">PCOR1329_LOCUS42580</name>
</gene>
<feature type="compositionally biased region" description="Polar residues" evidence="1">
    <location>
        <begin position="336"/>
        <end position="351"/>
    </location>
</feature>
<accession>A0ABN9TVX5</accession>
<dbReference type="EMBL" id="CAUYUJ010015116">
    <property type="protein sequence ID" value="CAK0850036.1"/>
    <property type="molecule type" value="Genomic_DNA"/>
</dbReference>
<evidence type="ECO:0000256" key="1">
    <source>
        <dbReference type="SAM" id="MobiDB-lite"/>
    </source>
</evidence>
<reference evidence="2" key="1">
    <citation type="submission" date="2023-10" db="EMBL/GenBank/DDBJ databases">
        <authorList>
            <person name="Chen Y."/>
            <person name="Shah S."/>
            <person name="Dougan E. K."/>
            <person name="Thang M."/>
            <person name="Chan C."/>
        </authorList>
    </citation>
    <scope>NUCLEOTIDE SEQUENCE [LARGE SCALE GENOMIC DNA]</scope>
</reference>
<protein>
    <submittedName>
        <fullName evidence="2">Uncharacterized protein</fullName>
    </submittedName>
</protein>
<comment type="caution">
    <text evidence="2">The sequence shown here is derived from an EMBL/GenBank/DDBJ whole genome shotgun (WGS) entry which is preliminary data.</text>
</comment>